<proteinExistence type="predicted"/>
<accession>A0A266LY49</accession>
<dbReference type="AlphaFoldDB" id="A0A266LY49"/>
<dbReference type="Proteomes" id="UP000216113">
    <property type="component" value="Unassembled WGS sequence"/>
</dbReference>
<organism evidence="1 2">
    <name type="scientific">Pseudomonas fragi</name>
    <dbReference type="NCBI Taxonomy" id="296"/>
    <lineage>
        <taxon>Bacteria</taxon>
        <taxon>Pseudomonadati</taxon>
        <taxon>Pseudomonadota</taxon>
        <taxon>Gammaproteobacteria</taxon>
        <taxon>Pseudomonadales</taxon>
        <taxon>Pseudomonadaceae</taxon>
        <taxon>Pseudomonas</taxon>
    </lineage>
</organism>
<dbReference type="EMBL" id="NQKL01000003">
    <property type="protein sequence ID" value="OZY42959.1"/>
    <property type="molecule type" value="Genomic_DNA"/>
</dbReference>
<comment type="caution">
    <text evidence="1">The sequence shown here is derived from an EMBL/GenBank/DDBJ whole genome shotgun (WGS) entry which is preliminary data.</text>
</comment>
<evidence type="ECO:0000313" key="2">
    <source>
        <dbReference type="Proteomes" id="UP000216113"/>
    </source>
</evidence>
<reference evidence="1 2" key="1">
    <citation type="submission" date="2017-08" db="EMBL/GenBank/DDBJ databases">
        <title>Genomic and metabolic characterisation of spoilage-associated Pseudomonas species.</title>
        <authorList>
            <person name="Stanborough T."/>
            <person name="Fegan N."/>
            <person name="Powell S.M."/>
            <person name="Singh T."/>
            <person name="Tamplin M.L."/>
            <person name="Chandry P.S."/>
        </authorList>
    </citation>
    <scope>NUCLEOTIDE SEQUENCE [LARGE SCALE GENOMIC DNA]</scope>
    <source>
        <strain evidence="1 2">F1820</strain>
    </source>
</reference>
<protein>
    <submittedName>
        <fullName evidence="1">Uncharacterized protein</fullName>
    </submittedName>
</protein>
<sequence>MFLVHKKGFVAGKKMVDGLVPYDFFCEDNPAINLFVFTGAGALGKTVEEQTLWGFTRLERFEALTSTLVANKKNQGWFQSVNVLTGPAQNGTQTVKFQRVSKIIKHVSVNNRVASKAGYEILTDEGDTYFTVKQVPGHSAQTVIYAADQ</sequence>
<name>A0A266LY49_PSEFR</name>
<gene>
    <name evidence="1" type="ORF">CJF43_05065</name>
</gene>
<evidence type="ECO:0000313" key="1">
    <source>
        <dbReference type="EMBL" id="OZY42959.1"/>
    </source>
</evidence>
<dbReference type="RefSeq" id="WP_095028234.1">
    <property type="nucleotide sequence ID" value="NZ_NQKL01000003.1"/>
</dbReference>